<comment type="caution">
    <text evidence="1">The sequence shown here is derived from an EMBL/GenBank/DDBJ whole genome shotgun (WGS) entry which is preliminary data.</text>
</comment>
<sequence>MEGLQKKLERIYCTKYSNLEVYGRNVVEGTMHSLEVLVSKVQALMIVLLPLMLLYVEEWGSIHAFLFLWGTCEFFFFVYQLATVYTLEERDMGYWDSEKRAAAVEKLLEHMGDPADSAVELLRRWQLDKVESEPCMIHFVNTLVWMFFNKHVQELTAAEALEARAMLNSFKEKLKIPSTIQDKDLVAPKCFHYTLNPVNYLFKTFAFYLVTPLTYILISR</sequence>
<dbReference type="Proteomes" id="UP001165960">
    <property type="component" value="Unassembled WGS sequence"/>
</dbReference>
<protein>
    <submittedName>
        <fullName evidence="1">Uncharacterized protein</fullName>
    </submittedName>
</protein>
<evidence type="ECO:0000313" key="2">
    <source>
        <dbReference type="Proteomes" id="UP001165960"/>
    </source>
</evidence>
<dbReference type="EMBL" id="QTSX02006677">
    <property type="protein sequence ID" value="KAJ9052405.1"/>
    <property type="molecule type" value="Genomic_DNA"/>
</dbReference>
<organism evidence="1 2">
    <name type="scientific">Entomophthora muscae</name>
    <dbReference type="NCBI Taxonomy" id="34485"/>
    <lineage>
        <taxon>Eukaryota</taxon>
        <taxon>Fungi</taxon>
        <taxon>Fungi incertae sedis</taxon>
        <taxon>Zoopagomycota</taxon>
        <taxon>Entomophthoromycotina</taxon>
        <taxon>Entomophthoromycetes</taxon>
        <taxon>Entomophthorales</taxon>
        <taxon>Entomophthoraceae</taxon>
        <taxon>Entomophthora</taxon>
    </lineage>
</organism>
<evidence type="ECO:0000313" key="1">
    <source>
        <dbReference type="EMBL" id="KAJ9052405.1"/>
    </source>
</evidence>
<proteinExistence type="predicted"/>
<gene>
    <name evidence="1" type="ORF">DSO57_1034480</name>
</gene>
<keyword evidence="2" id="KW-1185">Reference proteome</keyword>
<reference evidence="1" key="1">
    <citation type="submission" date="2022-04" db="EMBL/GenBank/DDBJ databases">
        <title>Genome of the entomopathogenic fungus Entomophthora muscae.</title>
        <authorList>
            <person name="Elya C."/>
            <person name="Lovett B.R."/>
            <person name="Lee E."/>
            <person name="Macias A.M."/>
            <person name="Hajek A.E."/>
            <person name="De Bivort B.L."/>
            <person name="Kasson M.T."/>
            <person name="De Fine Licht H.H."/>
            <person name="Stajich J.E."/>
        </authorList>
    </citation>
    <scope>NUCLEOTIDE SEQUENCE</scope>
    <source>
        <strain evidence="1">Berkeley</strain>
    </source>
</reference>
<name>A0ACC2RQY5_9FUNG</name>
<accession>A0ACC2RQY5</accession>